<keyword evidence="3 9" id="KW-0862">Zinc</keyword>
<dbReference type="InterPro" id="IPR003851">
    <property type="entry name" value="Znf_Dof"/>
</dbReference>
<organism evidence="12 13">
    <name type="scientific">Musa troglodytarum</name>
    <name type="common">fe'i banana</name>
    <dbReference type="NCBI Taxonomy" id="320322"/>
    <lineage>
        <taxon>Eukaryota</taxon>
        <taxon>Viridiplantae</taxon>
        <taxon>Streptophyta</taxon>
        <taxon>Embryophyta</taxon>
        <taxon>Tracheophyta</taxon>
        <taxon>Spermatophyta</taxon>
        <taxon>Magnoliopsida</taxon>
        <taxon>Liliopsida</taxon>
        <taxon>Zingiberales</taxon>
        <taxon>Musaceae</taxon>
        <taxon>Musa</taxon>
    </lineage>
</organism>
<keyword evidence="6 9" id="KW-0804">Transcription</keyword>
<dbReference type="InterPro" id="IPR045174">
    <property type="entry name" value="Dof"/>
</dbReference>
<feature type="compositionally biased region" description="Basic and acidic residues" evidence="10">
    <location>
        <begin position="60"/>
        <end position="70"/>
    </location>
</feature>
<evidence type="ECO:0000256" key="3">
    <source>
        <dbReference type="ARBA" id="ARBA00022833"/>
    </source>
</evidence>
<dbReference type="AlphaFoldDB" id="A0A9E7JJ58"/>
<evidence type="ECO:0000256" key="10">
    <source>
        <dbReference type="SAM" id="MobiDB-lite"/>
    </source>
</evidence>
<evidence type="ECO:0000256" key="8">
    <source>
        <dbReference type="PROSITE-ProRule" id="PRU00071"/>
    </source>
</evidence>
<dbReference type="EMBL" id="CP097503">
    <property type="protein sequence ID" value="URD82709.1"/>
    <property type="molecule type" value="Genomic_DNA"/>
</dbReference>
<evidence type="ECO:0000256" key="5">
    <source>
        <dbReference type="ARBA" id="ARBA00023125"/>
    </source>
</evidence>
<reference evidence="12" key="1">
    <citation type="submission" date="2022-05" db="EMBL/GenBank/DDBJ databases">
        <title>The Musa troglodytarum L. genome provides insights into the mechanism of non-climacteric behaviour and enrichment of carotenoids.</title>
        <authorList>
            <person name="Wang J."/>
        </authorList>
    </citation>
    <scope>NUCLEOTIDE SEQUENCE</scope>
    <source>
        <tissue evidence="12">Leaf</tissue>
    </source>
</reference>
<sequence>MTRFSKCMMQKTTSTEKGIKEITYSQGDRSMVMSSSVYPQAMGSHGLEEAVACPKTQQQQDRKARPHPEHALPCPRCASTNTKFCYYNNYSLSQPRYFCKGCRRYWTQEAPSGTFQWEVAAGRPSDPPPLRPRRQTHTSSLRPFHMIRVTTA</sequence>
<dbReference type="Proteomes" id="UP001055439">
    <property type="component" value="Chromosome 10"/>
</dbReference>
<name>A0A9E7JJ58_9LILI</name>
<keyword evidence="7 8" id="KW-0539">Nucleus</keyword>
<evidence type="ECO:0000256" key="9">
    <source>
        <dbReference type="RuleBase" id="RU369094"/>
    </source>
</evidence>
<evidence type="ECO:0000313" key="13">
    <source>
        <dbReference type="Proteomes" id="UP001055439"/>
    </source>
</evidence>
<keyword evidence="5 8" id="KW-0238">DNA-binding</keyword>
<keyword evidence="4 9" id="KW-0805">Transcription regulation</keyword>
<keyword evidence="2 8" id="KW-0863">Zinc-finger</keyword>
<feature type="region of interest" description="Disordered" evidence="10">
    <location>
        <begin position="51"/>
        <end position="72"/>
    </location>
</feature>
<dbReference type="GO" id="GO:0005634">
    <property type="term" value="C:nucleus"/>
    <property type="evidence" value="ECO:0007669"/>
    <property type="project" value="UniProtKB-SubCell"/>
</dbReference>
<gene>
    <name evidence="12" type="ORF">MUK42_04759</name>
</gene>
<dbReference type="GO" id="GO:0008270">
    <property type="term" value="F:zinc ion binding"/>
    <property type="evidence" value="ECO:0007669"/>
    <property type="project" value="UniProtKB-KW"/>
</dbReference>
<keyword evidence="1 9" id="KW-0479">Metal-binding</keyword>
<keyword evidence="13" id="KW-1185">Reference proteome</keyword>
<comment type="function">
    <text evidence="9">Transcription factor that binds specifically to a 5'-AA[AG]G-3' consensus core sequence.</text>
</comment>
<dbReference type="GO" id="GO:0003677">
    <property type="term" value="F:DNA binding"/>
    <property type="evidence" value="ECO:0007669"/>
    <property type="project" value="UniProtKB-UniRule"/>
</dbReference>
<dbReference type="Pfam" id="PF02701">
    <property type="entry name" value="Zn_ribbon_Dof"/>
    <property type="match status" value="1"/>
</dbReference>
<evidence type="ECO:0000256" key="7">
    <source>
        <dbReference type="ARBA" id="ARBA00023242"/>
    </source>
</evidence>
<protein>
    <recommendedName>
        <fullName evidence="9">Dof zinc finger protein</fullName>
    </recommendedName>
</protein>
<proteinExistence type="predicted"/>
<evidence type="ECO:0000256" key="2">
    <source>
        <dbReference type="ARBA" id="ARBA00022771"/>
    </source>
</evidence>
<dbReference type="PANTHER" id="PTHR31992">
    <property type="entry name" value="DOF ZINC FINGER PROTEIN DOF1.4-RELATED"/>
    <property type="match status" value="1"/>
</dbReference>
<dbReference type="GO" id="GO:0003700">
    <property type="term" value="F:DNA-binding transcription factor activity"/>
    <property type="evidence" value="ECO:0007669"/>
    <property type="project" value="UniProtKB-UniRule"/>
</dbReference>
<feature type="domain" description="Dof-type" evidence="11">
    <location>
        <begin position="72"/>
        <end position="126"/>
    </location>
</feature>
<evidence type="ECO:0000313" key="12">
    <source>
        <dbReference type="EMBL" id="URD82709.1"/>
    </source>
</evidence>
<accession>A0A9E7JJ58</accession>
<dbReference type="PANTHER" id="PTHR31992:SF334">
    <property type="entry name" value="DOF ZINC FINGER PROTEIN"/>
    <property type="match status" value="1"/>
</dbReference>
<evidence type="ECO:0000259" key="11">
    <source>
        <dbReference type="PROSITE" id="PS50884"/>
    </source>
</evidence>
<dbReference type="OrthoDB" id="755575at2759"/>
<comment type="subcellular location">
    <subcellularLocation>
        <location evidence="8 9">Nucleus</location>
    </subcellularLocation>
</comment>
<evidence type="ECO:0000256" key="1">
    <source>
        <dbReference type="ARBA" id="ARBA00022723"/>
    </source>
</evidence>
<evidence type="ECO:0000256" key="6">
    <source>
        <dbReference type="ARBA" id="ARBA00023163"/>
    </source>
</evidence>
<dbReference type="PROSITE" id="PS50884">
    <property type="entry name" value="ZF_DOF_2"/>
    <property type="match status" value="1"/>
</dbReference>
<feature type="region of interest" description="Disordered" evidence="10">
    <location>
        <begin position="121"/>
        <end position="152"/>
    </location>
</feature>
<evidence type="ECO:0000256" key="4">
    <source>
        <dbReference type="ARBA" id="ARBA00023015"/>
    </source>
</evidence>